<dbReference type="EMBL" id="JAAAIL010002053">
    <property type="protein sequence ID" value="KAG0261187.1"/>
    <property type="molecule type" value="Genomic_DNA"/>
</dbReference>
<feature type="region of interest" description="Disordered" evidence="5">
    <location>
        <begin position="78"/>
        <end position="108"/>
    </location>
</feature>
<feature type="compositionally biased region" description="Low complexity" evidence="5">
    <location>
        <begin position="324"/>
        <end position="336"/>
    </location>
</feature>
<proteinExistence type="predicted"/>
<dbReference type="PANTHER" id="PTHR47636:SF1">
    <property type="entry name" value="TRANSCRIPTIONAL REGULATORY PROTEIN RCO1"/>
    <property type="match status" value="1"/>
</dbReference>
<dbReference type="SMART" id="SM00249">
    <property type="entry name" value="PHD"/>
    <property type="match status" value="1"/>
</dbReference>
<keyword evidence="3" id="KW-0862">Zinc</keyword>
<name>A0AAD4H0W2_9FUNG</name>
<feature type="region of interest" description="Disordered" evidence="5">
    <location>
        <begin position="295"/>
        <end position="460"/>
    </location>
</feature>
<dbReference type="InterPro" id="IPR013083">
    <property type="entry name" value="Znf_RING/FYVE/PHD"/>
</dbReference>
<sequence>MLTSSTTIVHQKAATPISSINGYGPTASLHHPVLETNLSSQPQPQSYSSPAVVKNNTPVQESMPQSTLPVALGQATSQLEPFGSSPTRTKHPQPPQPQEQGQPQRRQSTLQYFQPKDSDRRLSCEDLSQGVLPSGDNNTKTAATTFVSKDWQQKETNQHDHHQQQHHDDKRLVVRLDLRKLGTNGVDVRTPSKKLTTQRNSIRKKSLEGPIVTIPAIGQTTLGAHSWAHAKPAQNGTYTNSSTQDRPIENPREQPQQPDTKVTVQKATVAPAVVKDSSLEPCTINAPITTIDAAATMTTRSSTPDSDLRGDMQSEGDPDYVDTGSRSMKRSNSSGSWTDQNIKKRTRSSNQGAAKKKKVQEERSTQQESQHQEGPALKKKGSIKKMVKASPVPSAPAPAAPAAPVVDQAKDAANSGVDAKVDYPPKPSPKVVANSDGEYEDTVDYKPRPKRSAAANSSSTPAIKADLETLQLHDSQGQIRLCFQCGKSALRDRFMVSCDHCPLHWHLDCLSPPMATPPPSTNKWMCPNHADHVMPRRRKRKDATPIELKDPRAANDGLIEVIPEPALAHPSIWDQDTSGIVYRVPERNIKQSFVEKCSRIREQQQEQQQRNMALSVTQTSIGSASIAIQPFDLLIAAAMADDRVSVSSSQPVSELSLSSNQMDVDREEKYQLQETVLSRMTDPAERQEYQRFRAFQRYLQELGSEEAMKRWLDQQEREKEEIAKQGLLGLL</sequence>
<feature type="domain" description="PHD-type" evidence="6">
    <location>
        <begin position="479"/>
        <end position="532"/>
    </location>
</feature>
<dbReference type="InterPro" id="IPR052819">
    <property type="entry name" value="Chromatin_regulatory_protein"/>
</dbReference>
<organism evidence="7 8">
    <name type="scientific">Linnemannia exigua</name>
    <dbReference type="NCBI Taxonomy" id="604196"/>
    <lineage>
        <taxon>Eukaryota</taxon>
        <taxon>Fungi</taxon>
        <taxon>Fungi incertae sedis</taxon>
        <taxon>Mucoromycota</taxon>
        <taxon>Mortierellomycotina</taxon>
        <taxon>Mortierellomycetes</taxon>
        <taxon>Mortierellales</taxon>
        <taxon>Mortierellaceae</taxon>
        <taxon>Linnemannia</taxon>
    </lineage>
</organism>
<gene>
    <name evidence="7" type="ORF">BGZ95_004281</name>
</gene>
<reference evidence="7" key="1">
    <citation type="journal article" date="2020" name="Fungal Divers.">
        <title>Resolving the Mortierellaceae phylogeny through synthesis of multi-gene phylogenetics and phylogenomics.</title>
        <authorList>
            <person name="Vandepol N."/>
            <person name="Liber J."/>
            <person name="Desiro A."/>
            <person name="Na H."/>
            <person name="Kennedy M."/>
            <person name="Barry K."/>
            <person name="Grigoriev I.V."/>
            <person name="Miller A.N."/>
            <person name="O'Donnell K."/>
            <person name="Stajich J.E."/>
            <person name="Bonito G."/>
        </authorList>
    </citation>
    <scope>NUCLEOTIDE SEQUENCE</scope>
    <source>
        <strain evidence="7">NRRL 28262</strain>
    </source>
</reference>
<evidence type="ECO:0000313" key="8">
    <source>
        <dbReference type="Proteomes" id="UP001194580"/>
    </source>
</evidence>
<dbReference type="GO" id="GO:0006357">
    <property type="term" value="P:regulation of transcription by RNA polymerase II"/>
    <property type="evidence" value="ECO:0007669"/>
    <property type="project" value="TreeGrafter"/>
</dbReference>
<evidence type="ECO:0000256" key="5">
    <source>
        <dbReference type="SAM" id="MobiDB-lite"/>
    </source>
</evidence>
<evidence type="ECO:0000313" key="7">
    <source>
        <dbReference type="EMBL" id="KAG0261187.1"/>
    </source>
</evidence>
<feature type="compositionally biased region" description="Basic residues" evidence="5">
    <location>
        <begin position="377"/>
        <end position="387"/>
    </location>
</feature>
<feature type="compositionally biased region" description="Low complexity" evidence="5">
    <location>
        <begin position="402"/>
        <end position="413"/>
    </location>
</feature>
<dbReference type="Gene3D" id="3.30.40.10">
    <property type="entry name" value="Zinc/RING finger domain, C3HC4 (zinc finger)"/>
    <property type="match status" value="1"/>
</dbReference>
<dbReference type="InterPro" id="IPR019787">
    <property type="entry name" value="Znf_PHD-finger"/>
</dbReference>
<protein>
    <recommendedName>
        <fullName evidence="6">PHD-type domain-containing protein</fullName>
    </recommendedName>
</protein>
<feature type="compositionally biased region" description="Polar residues" evidence="5">
    <location>
        <begin position="253"/>
        <end position="264"/>
    </location>
</feature>
<comment type="caution">
    <text evidence="7">The sequence shown here is derived from an EMBL/GenBank/DDBJ whole genome shotgun (WGS) entry which is preliminary data.</text>
</comment>
<keyword evidence="1" id="KW-0479">Metal-binding</keyword>
<dbReference type="CDD" id="cd15534">
    <property type="entry name" value="PHD2_PHF12_Rco1"/>
    <property type="match status" value="1"/>
</dbReference>
<dbReference type="PROSITE" id="PS50016">
    <property type="entry name" value="ZF_PHD_2"/>
    <property type="match status" value="1"/>
</dbReference>
<dbReference type="SUPFAM" id="SSF57903">
    <property type="entry name" value="FYVE/PHD zinc finger"/>
    <property type="match status" value="1"/>
</dbReference>
<evidence type="ECO:0000256" key="2">
    <source>
        <dbReference type="ARBA" id="ARBA00022771"/>
    </source>
</evidence>
<dbReference type="GO" id="GO:0008270">
    <property type="term" value="F:zinc ion binding"/>
    <property type="evidence" value="ECO:0007669"/>
    <property type="project" value="UniProtKB-KW"/>
</dbReference>
<feature type="region of interest" description="Disordered" evidence="5">
    <location>
        <begin position="231"/>
        <end position="264"/>
    </location>
</feature>
<dbReference type="InterPro" id="IPR001965">
    <property type="entry name" value="Znf_PHD"/>
</dbReference>
<evidence type="ECO:0000259" key="6">
    <source>
        <dbReference type="PROSITE" id="PS50016"/>
    </source>
</evidence>
<dbReference type="PANTHER" id="PTHR47636">
    <property type="entry name" value="TRANSCRIPTIONAL REGULATORY PROTEIN RCO1"/>
    <property type="match status" value="1"/>
</dbReference>
<feature type="compositionally biased region" description="Low complexity" evidence="5">
    <location>
        <begin position="98"/>
        <end position="107"/>
    </location>
</feature>
<dbReference type="Proteomes" id="UP001194580">
    <property type="component" value="Unassembled WGS sequence"/>
</dbReference>
<evidence type="ECO:0000256" key="4">
    <source>
        <dbReference type="PROSITE-ProRule" id="PRU00146"/>
    </source>
</evidence>
<keyword evidence="2 4" id="KW-0863">Zinc-finger</keyword>
<evidence type="ECO:0000256" key="3">
    <source>
        <dbReference type="ARBA" id="ARBA00022833"/>
    </source>
</evidence>
<dbReference type="InterPro" id="IPR011011">
    <property type="entry name" value="Znf_FYVE_PHD"/>
</dbReference>
<feature type="compositionally biased region" description="Polar residues" evidence="5">
    <location>
        <begin position="234"/>
        <end position="245"/>
    </location>
</feature>
<dbReference type="Pfam" id="PF00628">
    <property type="entry name" value="PHD"/>
    <property type="match status" value="1"/>
</dbReference>
<dbReference type="AlphaFoldDB" id="A0AAD4H0W2"/>
<keyword evidence="8" id="KW-1185">Reference proteome</keyword>
<evidence type="ECO:0000256" key="1">
    <source>
        <dbReference type="ARBA" id="ARBA00022723"/>
    </source>
</evidence>
<accession>A0AAD4H0W2</accession>
<feature type="compositionally biased region" description="Polar residues" evidence="5">
    <location>
        <begin position="78"/>
        <end position="87"/>
    </location>
</feature>
<dbReference type="GO" id="GO:0032221">
    <property type="term" value="C:Rpd3S complex"/>
    <property type="evidence" value="ECO:0007669"/>
    <property type="project" value="TreeGrafter"/>
</dbReference>